<sequence>MGIFKSQFIFTKQAANALEADVVQQFASYTKDWHLYNWEDGLLFQIFPVVSSLKLSLVDLEDVAEIVKIMRGENKEFVQFSVDEVSGLNINGLYNDDLNIKRLIRTIYYCLNNNDVDLAIATRESLDKIFAEKKDGSVSYSSFAFLLRIYLCLFSYYFRHVPDELSHFIFANSYVVVLIQMGFDLEKIIMDYNSTLIVFNNRMNFCLELAASLSENESFIGVDVNGQPKTIKYWIDNFRVYSKKSFDGTSLLNFTSDKNYFGRCTATDKEIIIQIFQLYTHLINGFLAVPGGDLNVVNVWAQNLEKNNFSDDIFGYFKITENMNKNKPVEYSKSLKMDNIVEYDNNTIIDANAVHLIVSSEFGYFLDDQYPDVDLVLKRLAELAVTFNNPKILEMYYFDDQENKFKWSI</sequence>
<comment type="caution">
    <text evidence="1">The sequence shown here is derived from an EMBL/GenBank/DDBJ whole genome shotgun (WGS) entry which is preliminary data.</text>
</comment>
<dbReference type="EMBL" id="MFRC01000014">
    <property type="protein sequence ID" value="OGH89979.1"/>
    <property type="molecule type" value="Genomic_DNA"/>
</dbReference>
<reference evidence="1 2" key="1">
    <citation type="journal article" date="2016" name="Nat. Commun.">
        <title>Thousands of microbial genomes shed light on interconnected biogeochemical processes in an aquifer system.</title>
        <authorList>
            <person name="Anantharaman K."/>
            <person name="Brown C.T."/>
            <person name="Hug L.A."/>
            <person name="Sharon I."/>
            <person name="Castelle C.J."/>
            <person name="Probst A.J."/>
            <person name="Thomas B.C."/>
            <person name="Singh A."/>
            <person name="Wilkins M.J."/>
            <person name="Karaoz U."/>
            <person name="Brodie E.L."/>
            <person name="Williams K.H."/>
            <person name="Hubbard S.S."/>
            <person name="Banfield J.F."/>
        </authorList>
    </citation>
    <scope>NUCLEOTIDE SEQUENCE [LARGE SCALE GENOMIC DNA]</scope>
</reference>
<protein>
    <submittedName>
        <fullName evidence="1">Uncharacterized protein</fullName>
    </submittedName>
</protein>
<name>A0A1F6P1D4_9BACT</name>
<evidence type="ECO:0000313" key="1">
    <source>
        <dbReference type="EMBL" id="OGH89979.1"/>
    </source>
</evidence>
<organism evidence="1 2">
    <name type="scientific">Candidatus Magasanikbacteria bacterium RIFOXYD2_FULL_36_9</name>
    <dbReference type="NCBI Taxonomy" id="1798707"/>
    <lineage>
        <taxon>Bacteria</taxon>
        <taxon>Candidatus Magasanikiibacteriota</taxon>
    </lineage>
</organism>
<dbReference type="AlphaFoldDB" id="A0A1F6P1D4"/>
<gene>
    <name evidence="1" type="ORF">A2537_02555</name>
</gene>
<evidence type="ECO:0000313" key="2">
    <source>
        <dbReference type="Proteomes" id="UP000178490"/>
    </source>
</evidence>
<proteinExistence type="predicted"/>
<dbReference type="Proteomes" id="UP000178490">
    <property type="component" value="Unassembled WGS sequence"/>
</dbReference>
<accession>A0A1F6P1D4</accession>